<organism evidence="2 3">
    <name type="scientific">Gossypium davidsonii</name>
    <name type="common">Davidson's cotton</name>
    <name type="synonym">Gossypium klotzschianum subsp. davidsonii</name>
    <dbReference type="NCBI Taxonomy" id="34287"/>
    <lineage>
        <taxon>Eukaryota</taxon>
        <taxon>Viridiplantae</taxon>
        <taxon>Streptophyta</taxon>
        <taxon>Embryophyta</taxon>
        <taxon>Tracheophyta</taxon>
        <taxon>Spermatophyta</taxon>
        <taxon>Magnoliopsida</taxon>
        <taxon>eudicotyledons</taxon>
        <taxon>Gunneridae</taxon>
        <taxon>Pentapetalae</taxon>
        <taxon>rosids</taxon>
        <taxon>malvids</taxon>
        <taxon>Malvales</taxon>
        <taxon>Malvaceae</taxon>
        <taxon>Malvoideae</taxon>
        <taxon>Gossypium</taxon>
    </lineage>
</organism>
<keyword evidence="3" id="KW-1185">Reference proteome</keyword>
<evidence type="ECO:0000313" key="3">
    <source>
        <dbReference type="Proteomes" id="UP000593561"/>
    </source>
</evidence>
<dbReference type="AlphaFoldDB" id="A0A7J8R8N7"/>
<keyword evidence="1" id="KW-1133">Transmembrane helix</keyword>
<evidence type="ECO:0000256" key="1">
    <source>
        <dbReference type="SAM" id="Phobius"/>
    </source>
</evidence>
<name>A0A7J8R8N7_GOSDV</name>
<feature type="transmembrane region" description="Helical" evidence="1">
    <location>
        <begin position="58"/>
        <end position="80"/>
    </location>
</feature>
<dbReference type="EMBL" id="JABFAC010000004">
    <property type="protein sequence ID" value="MBA0610217.1"/>
    <property type="molecule type" value="Genomic_DNA"/>
</dbReference>
<keyword evidence="1" id="KW-0812">Transmembrane</keyword>
<comment type="caution">
    <text evidence="2">The sequence shown here is derived from an EMBL/GenBank/DDBJ whole genome shotgun (WGS) entry which is preliminary data.</text>
</comment>
<reference evidence="2 3" key="1">
    <citation type="journal article" date="2019" name="Genome Biol. Evol.">
        <title>Insights into the evolution of the New World diploid cottons (Gossypium, subgenus Houzingenia) based on genome sequencing.</title>
        <authorList>
            <person name="Grover C.E."/>
            <person name="Arick M.A. 2nd"/>
            <person name="Thrash A."/>
            <person name="Conover J.L."/>
            <person name="Sanders W.S."/>
            <person name="Peterson D.G."/>
            <person name="Frelichowski J.E."/>
            <person name="Scheffler J.A."/>
            <person name="Scheffler B.E."/>
            <person name="Wendel J.F."/>
        </authorList>
    </citation>
    <scope>NUCLEOTIDE SEQUENCE [LARGE SCALE GENOMIC DNA]</scope>
    <source>
        <strain evidence="2">27</strain>
        <tissue evidence="2">Leaf</tissue>
    </source>
</reference>
<sequence>MGLLKMVLTSSLNRMIFLLNYTCQAICEESGEEIICQSPKVTHITCRHIFEDTCSLSILLPLAISCITLVKIMICLILFIMVSNLQCDYKTCRNQEHYGHATFSLFHLSDPAITKARYNAIRLDTYFRGDLKDGEDYVPIAAPVTTGSIFDRQAI</sequence>
<dbReference type="Proteomes" id="UP000593561">
    <property type="component" value="Unassembled WGS sequence"/>
</dbReference>
<keyword evidence="1" id="KW-0472">Membrane</keyword>
<gene>
    <name evidence="2" type="ORF">Godav_011088</name>
</gene>
<accession>A0A7J8R8N7</accession>
<proteinExistence type="predicted"/>
<protein>
    <submittedName>
        <fullName evidence="2">Uncharacterized protein</fullName>
    </submittedName>
</protein>
<evidence type="ECO:0000313" key="2">
    <source>
        <dbReference type="EMBL" id="MBA0610217.1"/>
    </source>
</evidence>